<dbReference type="RefSeq" id="WP_079668023.1">
    <property type="nucleotide sequence ID" value="NZ_FUYZ01000012.1"/>
</dbReference>
<protein>
    <recommendedName>
        <fullName evidence="4">DUF2931 family protein</fullName>
    </recommendedName>
</protein>
<reference evidence="2 3" key="1">
    <citation type="submission" date="2017-02" db="EMBL/GenBank/DDBJ databases">
        <authorList>
            <person name="Peterson S.W."/>
        </authorList>
    </citation>
    <scope>NUCLEOTIDE SEQUENCE [LARGE SCALE GENOMIC DNA]</scope>
    <source>
        <strain evidence="2 3">DSM 22323</strain>
    </source>
</reference>
<keyword evidence="1" id="KW-0472">Membrane</keyword>
<dbReference type="AlphaFoldDB" id="A0A1T5GHS7"/>
<accession>A0A1T5GHS7</accession>
<evidence type="ECO:0000313" key="3">
    <source>
        <dbReference type="Proteomes" id="UP000191112"/>
    </source>
</evidence>
<proteinExistence type="predicted"/>
<evidence type="ECO:0000313" key="2">
    <source>
        <dbReference type="EMBL" id="SKC07877.1"/>
    </source>
</evidence>
<keyword evidence="1" id="KW-0812">Transmembrane</keyword>
<dbReference type="STRING" id="619805.SAMN05660477_02835"/>
<keyword evidence="1" id="KW-1133">Transmembrane helix</keyword>
<name>A0A1T5GHS7_9FLAO</name>
<dbReference type="EMBL" id="FUYZ01000012">
    <property type="protein sequence ID" value="SKC07877.1"/>
    <property type="molecule type" value="Genomic_DNA"/>
</dbReference>
<evidence type="ECO:0008006" key="4">
    <source>
        <dbReference type="Google" id="ProtNLM"/>
    </source>
</evidence>
<organism evidence="2 3">
    <name type="scientific">Soonwooa buanensis</name>
    <dbReference type="NCBI Taxonomy" id="619805"/>
    <lineage>
        <taxon>Bacteria</taxon>
        <taxon>Pseudomonadati</taxon>
        <taxon>Bacteroidota</taxon>
        <taxon>Flavobacteriia</taxon>
        <taxon>Flavobacteriales</taxon>
        <taxon>Weeksellaceae</taxon>
        <taxon>Chryseobacterium group</taxon>
        <taxon>Soonwooa</taxon>
    </lineage>
</organism>
<evidence type="ECO:0000256" key="1">
    <source>
        <dbReference type="SAM" id="Phobius"/>
    </source>
</evidence>
<gene>
    <name evidence="2" type="ORF">SAMN05660477_02835</name>
</gene>
<sequence length="347" mass="41079">MFKNRVNIINLGLFLILVGFCVAFFIQLKKDKYFDKKVWYWYLTTEDAHQHYKIIEYQLIYNDNEYDGIWQAEYQILNPKNATNFNNLGYAFSPSLYSRSSTKPYPHSLKLKWFCYEDETFYEAETKLPSQKIEELTENLKSDPCFVAKILPNGKLEFGLTKSLAGFKSDSPFEDENKIETTSLGTFQGKKIPENLNLLRSDGDRFEDVKILEDYMFVYKTQVNWGIKVDYVKNLNAKIVFATDFLQNDFKFTDFKNNTTSLETNLFPQKLQLQYYEDESGFRYDFFPDRMQLMEVYDTLLQKSKSKDFYFVFKLNKTDNLFDVYLENSGSEVKLKNVVSINKIQEN</sequence>
<dbReference type="Proteomes" id="UP000191112">
    <property type="component" value="Unassembled WGS sequence"/>
</dbReference>
<keyword evidence="3" id="KW-1185">Reference proteome</keyword>
<feature type="transmembrane region" description="Helical" evidence="1">
    <location>
        <begin position="6"/>
        <end position="26"/>
    </location>
</feature>
<dbReference type="OrthoDB" id="5702951at2"/>